<accession>A0A948X348</accession>
<sequence length="608" mass="71092">MKKHIIGYALLASLAFMSCEDFKFGDKFLEKPISDEMNIDSVYAKKVYAEQALNQVYHSLPDFMPHNNRLNWGVLESITDLADHNKAGGSLYHKGTLTSSESTGSAYSMMYNEEHGEFSATYGIRQAYIFLENVDRVPDMTEEEKRIRKGEAKMIIAYHYVQMFRNLGGMPWVDHAYKPDDDMNMERMTVEEAVQKICALIDEAAELLPWSVSAADDGRMTAAGALALKSRLLLFAASPLFNSNEPYMAGEAADKHYVWWGNQDNARWQDALDAGLDFLRKNQENGEFYKLVDTGNPRNDFYTGYFERYNKEVLISSHRWIRWDLNGNAINQVRYLVCTPTLNYVDMFQMKDGTEFSWDNPDHRDYPFFDADGNELRDPRLYETVVLNGDKFWAREAEIYQGGREQPKFMGGGQNWRWAAQGYTGFAMRKHVQDQLNELQNKFYQCPLMRLPEVYLNIAEAMNELGIAEQRDEFGRTAYDYVNLVRGRVDMWPLTPERAAPGEALREAILKERALEFGYEEVRYYDIVRWKHKDYLDVPLRRLEIYPDYLDPDDSKKPVKQRHFHYEIKEGMENRRVWVEEWSNRYYLCPIPLEEINKKYGLVQNPGW</sequence>
<feature type="domain" description="RagB/SusD" evidence="6">
    <location>
        <begin position="332"/>
        <end position="608"/>
    </location>
</feature>
<reference evidence="8" key="2">
    <citation type="submission" date="2021-04" db="EMBL/GenBank/DDBJ databases">
        <authorList>
            <person name="Gilroy R."/>
        </authorList>
    </citation>
    <scope>NUCLEOTIDE SEQUENCE</scope>
    <source>
        <strain evidence="8">8470</strain>
    </source>
</reference>
<evidence type="ECO:0000256" key="2">
    <source>
        <dbReference type="ARBA" id="ARBA00006275"/>
    </source>
</evidence>
<dbReference type="GO" id="GO:0009279">
    <property type="term" value="C:cell outer membrane"/>
    <property type="evidence" value="ECO:0007669"/>
    <property type="project" value="UniProtKB-SubCell"/>
</dbReference>
<name>A0A948X348_9BACT</name>
<dbReference type="InterPro" id="IPR011990">
    <property type="entry name" value="TPR-like_helical_dom_sf"/>
</dbReference>
<gene>
    <name evidence="8" type="ORF">H9928_09985</name>
</gene>
<keyword evidence="3" id="KW-0732">Signal</keyword>
<evidence type="ECO:0000259" key="6">
    <source>
        <dbReference type="Pfam" id="PF07980"/>
    </source>
</evidence>
<dbReference type="Pfam" id="PF07980">
    <property type="entry name" value="SusD_RagB"/>
    <property type="match status" value="1"/>
</dbReference>
<keyword evidence="4" id="KW-0472">Membrane</keyword>
<comment type="subcellular location">
    <subcellularLocation>
        <location evidence="1">Cell outer membrane</location>
    </subcellularLocation>
</comment>
<evidence type="ECO:0000259" key="7">
    <source>
        <dbReference type="Pfam" id="PF14322"/>
    </source>
</evidence>
<comment type="caution">
    <text evidence="8">The sequence shown here is derived from an EMBL/GenBank/DDBJ whole genome shotgun (WGS) entry which is preliminary data.</text>
</comment>
<dbReference type="InterPro" id="IPR012944">
    <property type="entry name" value="SusD_RagB_dom"/>
</dbReference>
<feature type="domain" description="SusD-like N-terminal" evidence="7">
    <location>
        <begin position="42"/>
        <end position="234"/>
    </location>
</feature>
<dbReference type="PROSITE" id="PS51257">
    <property type="entry name" value="PROKAR_LIPOPROTEIN"/>
    <property type="match status" value="1"/>
</dbReference>
<keyword evidence="5" id="KW-0998">Cell outer membrane</keyword>
<dbReference type="Proteomes" id="UP000784286">
    <property type="component" value="Unassembled WGS sequence"/>
</dbReference>
<evidence type="ECO:0000313" key="9">
    <source>
        <dbReference type="Proteomes" id="UP000784286"/>
    </source>
</evidence>
<evidence type="ECO:0000256" key="1">
    <source>
        <dbReference type="ARBA" id="ARBA00004442"/>
    </source>
</evidence>
<dbReference type="EMBL" id="JAHLFJ010000086">
    <property type="protein sequence ID" value="MBU3856860.1"/>
    <property type="molecule type" value="Genomic_DNA"/>
</dbReference>
<evidence type="ECO:0000256" key="5">
    <source>
        <dbReference type="ARBA" id="ARBA00023237"/>
    </source>
</evidence>
<organism evidence="8 9">
    <name type="scientific">Candidatus Phocaeicola excrementipullorum</name>
    <dbReference type="NCBI Taxonomy" id="2838731"/>
    <lineage>
        <taxon>Bacteria</taxon>
        <taxon>Pseudomonadati</taxon>
        <taxon>Bacteroidota</taxon>
        <taxon>Bacteroidia</taxon>
        <taxon>Bacteroidales</taxon>
        <taxon>Bacteroidaceae</taxon>
        <taxon>Phocaeicola</taxon>
    </lineage>
</organism>
<dbReference type="SUPFAM" id="SSF48452">
    <property type="entry name" value="TPR-like"/>
    <property type="match status" value="1"/>
</dbReference>
<proteinExistence type="inferred from homology"/>
<dbReference type="InterPro" id="IPR033985">
    <property type="entry name" value="SusD-like_N"/>
</dbReference>
<protein>
    <submittedName>
        <fullName evidence="8">RagB/SusD family nutrient uptake outer membrane protein</fullName>
    </submittedName>
</protein>
<dbReference type="Pfam" id="PF14322">
    <property type="entry name" value="SusD-like_3"/>
    <property type="match status" value="1"/>
</dbReference>
<evidence type="ECO:0000313" key="8">
    <source>
        <dbReference type="EMBL" id="MBU3856860.1"/>
    </source>
</evidence>
<evidence type="ECO:0000256" key="4">
    <source>
        <dbReference type="ARBA" id="ARBA00023136"/>
    </source>
</evidence>
<dbReference type="AlphaFoldDB" id="A0A948X348"/>
<comment type="similarity">
    <text evidence="2">Belongs to the SusD family.</text>
</comment>
<evidence type="ECO:0000256" key="3">
    <source>
        <dbReference type="ARBA" id="ARBA00022729"/>
    </source>
</evidence>
<reference evidence="8" key="1">
    <citation type="journal article" date="2021" name="PeerJ">
        <title>Extensive microbial diversity within the chicken gut microbiome revealed by metagenomics and culture.</title>
        <authorList>
            <person name="Gilroy R."/>
            <person name="Ravi A."/>
            <person name="Getino M."/>
            <person name="Pursley I."/>
            <person name="Horton D.L."/>
            <person name="Alikhan N.F."/>
            <person name="Baker D."/>
            <person name="Gharbi K."/>
            <person name="Hall N."/>
            <person name="Watson M."/>
            <person name="Adriaenssens E.M."/>
            <person name="Foster-Nyarko E."/>
            <person name="Jarju S."/>
            <person name="Secka A."/>
            <person name="Antonio M."/>
            <person name="Oren A."/>
            <person name="Chaudhuri R.R."/>
            <person name="La Ragione R."/>
            <person name="Hildebrand F."/>
            <person name="Pallen M.J."/>
        </authorList>
    </citation>
    <scope>NUCLEOTIDE SEQUENCE</scope>
    <source>
        <strain evidence="8">8470</strain>
    </source>
</reference>
<dbReference type="Gene3D" id="1.25.40.390">
    <property type="match status" value="1"/>
</dbReference>